<sequence length="53" mass="6230">MSIIQGYRFFPHWGNEKYLLKEINAGMLCEYFPVLLESKELQDLSPDDNPIII</sequence>
<dbReference type="EMBL" id="WKLT01000003">
    <property type="protein sequence ID" value="MRY57218.1"/>
    <property type="molecule type" value="Genomic_DNA"/>
</dbReference>
<evidence type="ECO:0000313" key="1">
    <source>
        <dbReference type="EMBL" id="MDB9139828.1"/>
    </source>
</evidence>
<accession>A0A6I2N067</accession>
<dbReference type="EMBL" id="JAQMPX010000110">
    <property type="protein sequence ID" value="MDB9139828.1"/>
    <property type="molecule type" value="Genomic_DNA"/>
</dbReference>
<dbReference type="Proteomes" id="UP000463337">
    <property type="component" value="Unassembled WGS sequence"/>
</dbReference>
<dbReference type="RefSeq" id="WP_008778049.1">
    <property type="nucleotide sequence ID" value="NZ_AP019729.1"/>
</dbReference>
<name>A0A6I2N067_PARDI</name>
<proteinExistence type="predicted"/>
<dbReference type="AlphaFoldDB" id="A0A6I2N067"/>
<reference evidence="1" key="2">
    <citation type="submission" date="2023-01" db="EMBL/GenBank/DDBJ databases">
        <title>Human gut microbiome strain richness.</title>
        <authorList>
            <person name="Chen-Liaw A."/>
        </authorList>
    </citation>
    <scope>NUCLEOTIDE SEQUENCE</scope>
    <source>
        <strain evidence="1">D35st1_E5_D35t1_190705</strain>
    </source>
</reference>
<organism evidence="2 3">
    <name type="scientific">Parabacteroides distasonis</name>
    <dbReference type="NCBI Taxonomy" id="823"/>
    <lineage>
        <taxon>Bacteria</taxon>
        <taxon>Pseudomonadati</taxon>
        <taxon>Bacteroidota</taxon>
        <taxon>Bacteroidia</taxon>
        <taxon>Bacteroidales</taxon>
        <taxon>Tannerellaceae</taxon>
        <taxon>Parabacteroides</taxon>
    </lineage>
</organism>
<gene>
    <name evidence="2" type="ORF">GKD59_04680</name>
    <name evidence="1" type="ORF">PN612_15150</name>
</gene>
<comment type="caution">
    <text evidence="2">The sequence shown here is derived from an EMBL/GenBank/DDBJ whole genome shotgun (WGS) entry which is preliminary data.</text>
</comment>
<evidence type="ECO:0000313" key="2">
    <source>
        <dbReference type="EMBL" id="MRY57218.1"/>
    </source>
</evidence>
<dbReference type="Proteomes" id="UP001211522">
    <property type="component" value="Unassembled WGS sequence"/>
</dbReference>
<reference evidence="2 3" key="1">
    <citation type="journal article" date="2019" name="Nat. Med.">
        <title>A library of human gut bacterial isolates paired with longitudinal multiomics data enables mechanistic microbiome research.</title>
        <authorList>
            <person name="Poyet M."/>
            <person name="Groussin M."/>
            <person name="Gibbons S.M."/>
            <person name="Avila-Pacheco J."/>
            <person name="Jiang X."/>
            <person name="Kearney S.M."/>
            <person name="Perrotta A.R."/>
            <person name="Berdy B."/>
            <person name="Zhao S."/>
            <person name="Lieberman T.D."/>
            <person name="Swanson P.K."/>
            <person name="Smith M."/>
            <person name="Roesemann S."/>
            <person name="Alexander J.E."/>
            <person name="Rich S.A."/>
            <person name="Livny J."/>
            <person name="Vlamakis H."/>
            <person name="Clish C."/>
            <person name="Bullock K."/>
            <person name="Deik A."/>
            <person name="Scott J."/>
            <person name="Pierce K.A."/>
            <person name="Xavier R.J."/>
            <person name="Alm E.J."/>
        </authorList>
    </citation>
    <scope>NUCLEOTIDE SEQUENCE [LARGE SCALE GENOMIC DNA]</scope>
    <source>
        <strain evidence="2 3">BIOML-A41</strain>
    </source>
</reference>
<evidence type="ECO:0000313" key="3">
    <source>
        <dbReference type="Proteomes" id="UP000463337"/>
    </source>
</evidence>
<protein>
    <submittedName>
        <fullName evidence="2">Uncharacterized protein</fullName>
    </submittedName>
</protein>